<evidence type="ECO:0000313" key="2">
    <source>
        <dbReference type="Proteomes" id="UP001055811"/>
    </source>
</evidence>
<evidence type="ECO:0000313" key="1">
    <source>
        <dbReference type="EMBL" id="KAI3768115.1"/>
    </source>
</evidence>
<proteinExistence type="predicted"/>
<sequence>MRDNAVACLNRQVLAVIKRRAFHNGRSFGTVPCRSYSTRFSSVHGEKPSAEHAKLRKESLESEFGNALTSRSKRLSMYYSLSVGALFYISPRAPNRLETALH</sequence>
<keyword evidence="2" id="KW-1185">Reference proteome</keyword>
<reference evidence="1 2" key="2">
    <citation type="journal article" date="2022" name="Mol. Ecol. Resour.">
        <title>The genomes of chicory, endive, great burdock and yacon provide insights into Asteraceae paleo-polyploidization history and plant inulin production.</title>
        <authorList>
            <person name="Fan W."/>
            <person name="Wang S."/>
            <person name="Wang H."/>
            <person name="Wang A."/>
            <person name="Jiang F."/>
            <person name="Liu H."/>
            <person name="Zhao H."/>
            <person name="Xu D."/>
            <person name="Zhang Y."/>
        </authorList>
    </citation>
    <scope>NUCLEOTIDE SEQUENCE [LARGE SCALE GENOMIC DNA]</scope>
    <source>
        <strain evidence="2">cv. Punajuju</strain>
        <tissue evidence="1">Leaves</tissue>
    </source>
</reference>
<dbReference type="EMBL" id="CM042011">
    <property type="protein sequence ID" value="KAI3768115.1"/>
    <property type="molecule type" value="Genomic_DNA"/>
</dbReference>
<gene>
    <name evidence="1" type="ORF">L2E82_18547</name>
</gene>
<organism evidence="1 2">
    <name type="scientific">Cichorium intybus</name>
    <name type="common">Chicory</name>
    <dbReference type="NCBI Taxonomy" id="13427"/>
    <lineage>
        <taxon>Eukaryota</taxon>
        <taxon>Viridiplantae</taxon>
        <taxon>Streptophyta</taxon>
        <taxon>Embryophyta</taxon>
        <taxon>Tracheophyta</taxon>
        <taxon>Spermatophyta</taxon>
        <taxon>Magnoliopsida</taxon>
        <taxon>eudicotyledons</taxon>
        <taxon>Gunneridae</taxon>
        <taxon>Pentapetalae</taxon>
        <taxon>asterids</taxon>
        <taxon>campanulids</taxon>
        <taxon>Asterales</taxon>
        <taxon>Asteraceae</taxon>
        <taxon>Cichorioideae</taxon>
        <taxon>Cichorieae</taxon>
        <taxon>Cichoriinae</taxon>
        <taxon>Cichorium</taxon>
    </lineage>
</organism>
<reference evidence="2" key="1">
    <citation type="journal article" date="2022" name="Mol. Ecol. Resour.">
        <title>The genomes of chicory, endive, great burdock and yacon provide insights into Asteraceae palaeo-polyploidization history and plant inulin production.</title>
        <authorList>
            <person name="Fan W."/>
            <person name="Wang S."/>
            <person name="Wang H."/>
            <person name="Wang A."/>
            <person name="Jiang F."/>
            <person name="Liu H."/>
            <person name="Zhao H."/>
            <person name="Xu D."/>
            <person name="Zhang Y."/>
        </authorList>
    </citation>
    <scope>NUCLEOTIDE SEQUENCE [LARGE SCALE GENOMIC DNA]</scope>
    <source>
        <strain evidence="2">cv. Punajuju</strain>
    </source>
</reference>
<protein>
    <submittedName>
        <fullName evidence="1">Uncharacterized protein</fullName>
    </submittedName>
</protein>
<comment type="caution">
    <text evidence="1">The sequence shown here is derived from an EMBL/GenBank/DDBJ whole genome shotgun (WGS) entry which is preliminary data.</text>
</comment>
<dbReference type="Proteomes" id="UP001055811">
    <property type="component" value="Linkage Group LG03"/>
</dbReference>
<name>A0ACB9FAZ8_CICIN</name>
<accession>A0ACB9FAZ8</accession>